<dbReference type="RefSeq" id="WP_113029388.1">
    <property type="nucleotide sequence ID" value="NZ_QMFB01000001.1"/>
</dbReference>
<evidence type="ECO:0000259" key="1">
    <source>
        <dbReference type="PROSITE" id="PS51186"/>
    </source>
</evidence>
<organism evidence="2 3">
    <name type="scientific">Paenibacillus contaminans</name>
    <dbReference type="NCBI Taxonomy" id="450362"/>
    <lineage>
        <taxon>Bacteria</taxon>
        <taxon>Bacillati</taxon>
        <taxon>Bacillota</taxon>
        <taxon>Bacilli</taxon>
        <taxon>Bacillales</taxon>
        <taxon>Paenibacillaceae</taxon>
        <taxon>Paenibacillus</taxon>
    </lineage>
</organism>
<dbReference type="InterPro" id="IPR000182">
    <property type="entry name" value="GNAT_dom"/>
</dbReference>
<name>A0A329N191_9BACL</name>
<dbReference type="PANTHER" id="PTHR43792">
    <property type="entry name" value="GNAT FAMILY, PUTATIVE (AFU_ORTHOLOGUE AFUA_3G00765)-RELATED-RELATED"/>
    <property type="match status" value="1"/>
</dbReference>
<dbReference type="GO" id="GO:0005737">
    <property type="term" value="C:cytoplasm"/>
    <property type="evidence" value="ECO:0007669"/>
    <property type="project" value="TreeGrafter"/>
</dbReference>
<dbReference type="AlphaFoldDB" id="A0A329N191"/>
<protein>
    <submittedName>
        <fullName evidence="2">N-acetyltransferase</fullName>
    </submittedName>
</protein>
<dbReference type="SUPFAM" id="SSF55729">
    <property type="entry name" value="Acyl-CoA N-acyltransferases (Nat)"/>
    <property type="match status" value="1"/>
</dbReference>
<sequence length="208" mass="24505">MKKGDSNEVFMIECEDLILREYRIEDLDELHNITWQPHFYEFLMDWNVSKEQREDWINNYEIPENKRFLNAVGKDGAIEQLRLRLGIISKETGKFIGVCGTGIMDKVHPPKREIYYGISKDHRNKGYTTQAAKGLINYLFENTITEELIAIAQIRNVPSIKVIQKCGFEFQNPIEINNRKYSYYRLSKNSWHNIQSRGCHGNDRELNV</sequence>
<dbReference type="InterPro" id="IPR051531">
    <property type="entry name" value="N-acetyltransferase"/>
</dbReference>
<reference evidence="2 3" key="1">
    <citation type="journal article" date="2009" name="Int. J. Syst. Evol. Microbiol.">
        <title>Paenibacillus contaminans sp. nov., isolated from a contaminated laboratory plate.</title>
        <authorList>
            <person name="Chou J.H."/>
            <person name="Lee J.H."/>
            <person name="Lin M.C."/>
            <person name="Chang P.S."/>
            <person name="Arun A.B."/>
            <person name="Young C.C."/>
            <person name="Chen W.M."/>
        </authorList>
    </citation>
    <scope>NUCLEOTIDE SEQUENCE [LARGE SCALE GENOMIC DNA]</scope>
    <source>
        <strain evidence="2 3">CKOBP-6</strain>
    </source>
</reference>
<dbReference type="OrthoDB" id="275901at2"/>
<evidence type="ECO:0000313" key="3">
    <source>
        <dbReference type="Proteomes" id="UP000250369"/>
    </source>
</evidence>
<keyword evidence="3" id="KW-1185">Reference proteome</keyword>
<keyword evidence="2" id="KW-0808">Transferase</keyword>
<dbReference type="Proteomes" id="UP000250369">
    <property type="component" value="Unassembled WGS sequence"/>
</dbReference>
<dbReference type="InterPro" id="IPR016181">
    <property type="entry name" value="Acyl_CoA_acyltransferase"/>
</dbReference>
<dbReference type="PROSITE" id="PS51186">
    <property type="entry name" value="GNAT"/>
    <property type="match status" value="1"/>
</dbReference>
<dbReference type="EMBL" id="QMFB01000001">
    <property type="protein sequence ID" value="RAV23277.1"/>
    <property type="molecule type" value="Genomic_DNA"/>
</dbReference>
<comment type="caution">
    <text evidence="2">The sequence shown here is derived from an EMBL/GenBank/DDBJ whole genome shotgun (WGS) entry which is preliminary data.</text>
</comment>
<dbReference type="GO" id="GO:0008999">
    <property type="term" value="F:protein-N-terminal-alanine acetyltransferase activity"/>
    <property type="evidence" value="ECO:0007669"/>
    <property type="project" value="TreeGrafter"/>
</dbReference>
<accession>A0A329N191</accession>
<gene>
    <name evidence="2" type="ORF">DQG23_03540</name>
</gene>
<feature type="domain" description="N-acetyltransferase" evidence="1">
    <location>
        <begin position="17"/>
        <end position="189"/>
    </location>
</feature>
<proteinExistence type="predicted"/>
<dbReference type="Gene3D" id="3.40.630.30">
    <property type="match status" value="1"/>
</dbReference>
<dbReference type="PANTHER" id="PTHR43792:SF9">
    <property type="entry name" value="RIBOSOMAL-PROTEIN-ALANINE ACETYLTRANSFERASE"/>
    <property type="match status" value="1"/>
</dbReference>
<dbReference type="Pfam" id="PF13302">
    <property type="entry name" value="Acetyltransf_3"/>
    <property type="match status" value="1"/>
</dbReference>
<evidence type="ECO:0000313" key="2">
    <source>
        <dbReference type="EMBL" id="RAV23277.1"/>
    </source>
</evidence>